<dbReference type="InterPro" id="IPR020449">
    <property type="entry name" value="Tscrpt_reg_AraC-type_HTH"/>
</dbReference>
<reference evidence="5 7" key="2">
    <citation type="submission" date="2016-11" db="EMBL/GenBank/DDBJ databases">
        <authorList>
            <person name="Klemetsen T."/>
        </authorList>
    </citation>
    <scope>NUCLEOTIDE SEQUENCE [LARGE SCALE GENOMIC DNA]</scope>
    <source>
        <strain evidence="5">MT 2528</strain>
    </source>
</reference>
<dbReference type="PROSITE" id="PS01124">
    <property type="entry name" value="HTH_ARAC_FAMILY_2"/>
    <property type="match status" value="1"/>
</dbReference>
<dbReference type="KEGG" id="mvs:MVIS_4050"/>
<dbReference type="AlphaFoldDB" id="A0A090IN80"/>
<dbReference type="GO" id="GO:0000976">
    <property type="term" value="F:transcription cis-regulatory region binding"/>
    <property type="evidence" value="ECO:0007669"/>
    <property type="project" value="TreeGrafter"/>
</dbReference>
<dbReference type="HOGENOM" id="CLU_047522_1_1_6"/>
<evidence type="ECO:0000256" key="1">
    <source>
        <dbReference type="ARBA" id="ARBA00023015"/>
    </source>
</evidence>
<dbReference type="Proteomes" id="UP000182660">
    <property type="component" value="Unassembled WGS sequence"/>
</dbReference>
<dbReference type="RefSeq" id="WP_045111990.1">
    <property type="nucleotide sequence ID" value="NZ_CAWQZC010000152.1"/>
</dbReference>
<dbReference type="EMBL" id="FPLJ01000052">
    <property type="protein sequence ID" value="SGY91508.1"/>
    <property type="molecule type" value="Genomic_DNA"/>
</dbReference>
<dbReference type="SMART" id="SM00342">
    <property type="entry name" value="HTH_ARAC"/>
    <property type="match status" value="1"/>
</dbReference>
<name>A0A090IN80_9GAMM</name>
<dbReference type="GO" id="GO:0005829">
    <property type="term" value="C:cytosol"/>
    <property type="evidence" value="ECO:0007669"/>
    <property type="project" value="TreeGrafter"/>
</dbReference>
<dbReference type="Gene3D" id="1.10.10.60">
    <property type="entry name" value="Homeodomain-like"/>
    <property type="match status" value="1"/>
</dbReference>
<dbReference type="GO" id="GO:0003700">
    <property type="term" value="F:DNA-binding transcription factor activity"/>
    <property type="evidence" value="ECO:0007669"/>
    <property type="project" value="InterPro"/>
</dbReference>
<dbReference type="InterPro" id="IPR009057">
    <property type="entry name" value="Homeodomain-like_sf"/>
</dbReference>
<keyword evidence="1" id="KW-0805">Transcription regulation</keyword>
<dbReference type="PATRIC" id="fig|80854.5.peg.4298"/>
<gene>
    <name evidence="5" type="ORF">MT2528_2180</name>
    <name evidence="6" type="ORF">NVI5450_2380</name>
</gene>
<evidence type="ECO:0000313" key="6">
    <source>
        <dbReference type="EMBL" id="SGZ01049.1"/>
    </source>
</evidence>
<dbReference type="InterPro" id="IPR018062">
    <property type="entry name" value="HTH_AraC-typ_CS"/>
</dbReference>
<dbReference type="PRINTS" id="PR00032">
    <property type="entry name" value="HTHARAC"/>
</dbReference>
<evidence type="ECO:0000256" key="3">
    <source>
        <dbReference type="ARBA" id="ARBA00023163"/>
    </source>
</evidence>
<dbReference type="PANTHER" id="PTHR47894">
    <property type="entry name" value="HTH-TYPE TRANSCRIPTIONAL REGULATOR GADX"/>
    <property type="match status" value="1"/>
</dbReference>
<evidence type="ECO:0000313" key="7">
    <source>
        <dbReference type="Proteomes" id="UP000182660"/>
    </source>
</evidence>
<dbReference type="SUPFAM" id="SSF46689">
    <property type="entry name" value="Homeodomain-like"/>
    <property type="match status" value="1"/>
</dbReference>
<dbReference type="PANTHER" id="PTHR47894:SF1">
    <property type="entry name" value="HTH-TYPE TRANSCRIPTIONAL REGULATOR VQSM"/>
    <property type="match status" value="1"/>
</dbReference>
<dbReference type="GeneID" id="61296043"/>
<dbReference type="STRING" id="80854.MVIS_4050"/>
<dbReference type="Pfam" id="PF12833">
    <property type="entry name" value="HTH_18"/>
    <property type="match status" value="1"/>
</dbReference>
<sequence>MVGLGSVSVPVIKQYLRYVETLDIDVPALLSRSNITVATLAQESERIAGEQLQAFLANLIIATDDPLFGLKSGAFVEPSSYSVLGYITMTCATLEQALERIQPYEKLVGDMGVTSINYQSKQLCINWHCAYTFEDVRDQMVDNVFASWLAYVRWLSGQDLGPLEVHLQRAAPAPELIHHYQQVFSCPVLFSQPSNSLILPREYLDIPLRQPDHNLLKTLELHAAGQVSALGDTHSFSVQVKDIIRILLSKGITRKDMVAGQLNMSERTLQRKLQQEQTSYQKLLDEARLSLAQQYLIETQMAVDDIAMQLGFSEARSFFRSFKRWTGKTPSVYRECSSQKLS</sequence>
<evidence type="ECO:0000256" key="2">
    <source>
        <dbReference type="ARBA" id="ARBA00023125"/>
    </source>
</evidence>
<dbReference type="Pfam" id="PF12625">
    <property type="entry name" value="Arabinose_bd"/>
    <property type="match status" value="1"/>
</dbReference>
<evidence type="ECO:0000259" key="4">
    <source>
        <dbReference type="PROSITE" id="PS01124"/>
    </source>
</evidence>
<reference evidence="6 8" key="1">
    <citation type="submission" date="2016-11" db="EMBL/GenBank/DDBJ databases">
        <authorList>
            <person name="Jaros S."/>
            <person name="Januszkiewicz K."/>
            <person name="Wedrychowicz H."/>
        </authorList>
    </citation>
    <scope>NUCLEOTIDE SEQUENCE [LARGE SCALE GENOMIC DNA]</scope>
    <source>
        <strain evidence="6">NVI 5450</strain>
    </source>
</reference>
<evidence type="ECO:0000313" key="5">
    <source>
        <dbReference type="EMBL" id="SGY91508.1"/>
    </source>
</evidence>
<keyword evidence="7" id="KW-1185">Reference proteome</keyword>
<dbReference type="InterPro" id="IPR018060">
    <property type="entry name" value="HTH_AraC"/>
</dbReference>
<feature type="domain" description="HTH araC/xylS-type" evidence="4">
    <location>
        <begin position="238"/>
        <end position="336"/>
    </location>
</feature>
<organism evidence="6 8">
    <name type="scientific">Moritella viscosa</name>
    <dbReference type="NCBI Taxonomy" id="80854"/>
    <lineage>
        <taxon>Bacteria</taxon>
        <taxon>Pseudomonadati</taxon>
        <taxon>Pseudomonadota</taxon>
        <taxon>Gammaproteobacteria</taxon>
        <taxon>Alteromonadales</taxon>
        <taxon>Moritellaceae</taxon>
        <taxon>Moritella</taxon>
    </lineage>
</organism>
<proteinExistence type="predicted"/>
<protein>
    <submittedName>
        <fullName evidence="6">Probable transcriptional regulator</fullName>
    </submittedName>
</protein>
<keyword evidence="2" id="KW-0238">DNA-binding</keyword>
<accession>A0A090IN80</accession>
<dbReference type="OrthoDB" id="6816069at2"/>
<dbReference type="InterPro" id="IPR032687">
    <property type="entry name" value="AraC-type_N"/>
</dbReference>
<dbReference type="PROSITE" id="PS00041">
    <property type="entry name" value="HTH_ARAC_FAMILY_1"/>
    <property type="match status" value="1"/>
</dbReference>
<dbReference type="Proteomes" id="UP000183794">
    <property type="component" value="Unassembled WGS sequence"/>
</dbReference>
<evidence type="ECO:0000313" key="8">
    <source>
        <dbReference type="Proteomes" id="UP000183794"/>
    </source>
</evidence>
<keyword evidence="3" id="KW-0804">Transcription</keyword>
<dbReference type="EMBL" id="FPLD01000065">
    <property type="protein sequence ID" value="SGZ01049.1"/>
    <property type="molecule type" value="Genomic_DNA"/>
</dbReference>